<accession>A0A193GCR0</accession>
<evidence type="ECO:0000256" key="6">
    <source>
        <dbReference type="ARBA" id="ARBA00022967"/>
    </source>
</evidence>
<dbReference type="PANTHER" id="PTHR42794:SF1">
    <property type="entry name" value="HEMIN IMPORT ATP-BINDING PROTEIN HMUV"/>
    <property type="match status" value="1"/>
</dbReference>
<evidence type="ECO:0000256" key="1">
    <source>
        <dbReference type="ARBA" id="ARBA00005417"/>
    </source>
</evidence>
<evidence type="ECO:0000313" key="9">
    <source>
        <dbReference type="EMBL" id="ANN77246.1"/>
    </source>
</evidence>
<keyword evidence="3" id="KW-0472">Membrane</keyword>
<evidence type="ECO:0000256" key="5">
    <source>
        <dbReference type="ARBA" id="ARBA00022840"/>
    </source>
</evidence>
<dbReference type="OrthoDB" id="5296765at2"/>
<name>A0A193GCR0_9BORD</name>
<keyword evidence="3" id="KW-1003">Cell membrane</keyword>
<dbReference type="PROSITE" id="PS00211">
    <property type="entry name" value="ABC_TRANSPORTER_1"/>
    <property type="match status" value="1"/>
</dbReference>
<comment type="similarity">
    <text evidence="1">Belongs to the ABC transporter superfamily.</text>
</comment>
<dbReference type="Gene3D" id="3.40.50.300">
    <property type="entry name" value="P-loop containing nucleotide triphosphate hydrolases"/>
    <property type="match status" value="1"/>
</dbReference>
<keyword evidence="6" id="KW-1278">Translocase</keyword>
<dbReference type="SMART" id="SM00382">
    <property type="entry name" value="AAA"/>
    <property type="match status" value="1"/>
</dbReference>
<keyword evidence="10" id="KW-1185">Reference proteome</keyword>
<feature type="domain" description="ABC transporter" evidence="8">
    <location>
        <begin position="28"/>
        <end position="264"/>
    </location>
</feature>
<dbReference type="InterPro" id="IPR003593">
    <property type="entry name" value="AAA+_ATPase"/>
</dbReference>
<proteinExistence type="inferred from homology"/>
<dbReference type="InterPro" id="IPR017871">
    <property type="entry name" value="ABC_transporter-like_CS"/>
</dbReference>
<dbReference type="InterPro" id="IPR027417">
    <property type="entry name" value="P-loop_NTPase"/>
</dbReference>
<protein>
    <submittedName>
        <fullName evidence="9">Iron-hydroxamate transporter ATP-binding subunit</fullName>
    </submittedName>
</protein>
<keyword evidence="5 9" id="KW-0067">ATP-binding</keyword>
<dbReference type="CDD" id="cd03214">
    <property type="entry name" value="ABC_Iron-Siderophores_B12_Hemin"/>
    <property type="match status" value="1"/>
</dbReference>
<evidence type="ECO:0000256" key="7">
    <source>
        <dbReference type="ARBA" id="ARBA00037066"/>
    </source>
</evidence>
<comment type="function">
    <text evidence="7">Part of the ABC transporter complex HmuTUV involved in hemin import. Responsible for energy coupling to the transport system.</text>
</comment>
<evidence type="ECO:0000256" key="4">
    <source>
        <dbReference type="ARBA" id="ARBA00022741"/>
    </source>
</evidence>
<dbReference type="KEGG" id="bfz:BAU07_09135"/>
<dbReference type="STRING" id="463014.BAU07_09135"/>
<sequence length="282" mass="30225">MRSRAGLPPQAAEPDDAAGLSAGAAPLLALRDTGFQADGRAILQPLNLAIPPGRMLGVIGHNGSGKSTLGRILARQLAPTTGQVLLRGAPAERIGARQFAREVAYLPQHIPAAAGMTVEELVGLGRYPWLGAFRSPTEVDRDQVRHAMATTDVAGLATRLVDTLSGGERQRVWLAMLVAQQAHILVLDEPTSALDIRHQVDMLGLLRQLTRTQGVGVVIILHDIYMAGRYCDDIIALRQGSIVAAGNREQILTPATLQAIYDVEMDVMVHQASGDRVVCLRH</sequence>
<evidence type="ECO:0000256" key="2">
    <source>
        <dbReference type="ARBA" id="ARBA00022448"/>
    </source>
</evidence>
<keyword evidence="2" id="KW-0813">Transport</keyword>
<dbReference type="Proteomes" id="UP000091926">
    <property type="component" value="Chromosome"/>
</dbReference>
<dbReference type="InterPro" id="IPR003439">
    <property type="entry name" value="ABC_transporter-like_ATP-bd"/>
</dbReference>
<gene>
    <name evidence="9" type="ORF">BAU07_09135</name>
</gene>
<dbReference type="RefSeq" id="WP_066656407.1">
    <property type="nucleotide sequence ID" value="NZ_CBCSCL010000034.1"/>
</dbReference>
<dbReference type="FunFam" id="3.40.50.300:FF:000134">
    <property type="entry name" value="Iron-enterobactin ABC transporter ATP-binding protein"/>
    <property type="match status" value="1"/>
</dbReference>
<dbReference type="EMBL" id="CP016172">
    <property type="protein sequence ID" value="ANN77246.1"/>
    <property type="molecule type" value="Genomic_DNA"/>
</dbReference>
<dbReference type="GO" id="GO:0016887">
    <property type="term" value="F:ATP hydrolysis activity"/>
    <property type="evidence" value="ECO:0007669"/>
    <property type="project" value="InterPro"/>
</dbReference>
<organism evidence="9 10">
    <name type="scientific">Bordetella flabilis</name>
    <dbReference type="NCBI Taxonomy" id="463014"/>
    <lineage>
        <taxon>Bacteria</taxon>
        <taxon>Pseudomonadati</taxon>
        <taxon>Pseudomonadota</taxon>
        <taxon>Betaproteobacteria</taxon>
        <taxon>Burkholderiales</taxon>
        <taxon>Alcaligenaceae</taxon>
        <taxon>Bordetella</taxon>
    </lineage>
</organism>
<keyword evidence="4" id="KW-0547">Nucleotide-binding</keyword>
<dbReference type="Pfam" id="PF00005">
    <property type="entry name" value="ABC_tran"/>
    <property type="match status" value="1"/>
</dbReference>
<evidence type="ECO:0000256" key="3">
    <source>
        <dbReference type="ARBA" id="ARBA00022475"/>
    </source>
</evidence>
<reference evidence="9 10" key="1">
    <citation type="submission" date="2016-06" db="EMBL/GenBank/DDBJ databases">
        <title>Complete genome sequences of Bordetella bronchialis and Bordetella flabilis.</title>
        <authorList>
            <person name="LiPuma J.J."/>
            <person name="Spilker T."/>
        </authorList>
    </citation>
    <scope>NUCLEOTIDE SEQUENCE [LARGE SCALE GENOMIC DNA]</scope>
    <source>
        <strain evidence="9 10">AU10664</strain>
    </source>
</reference>
<evidence type="ECO:0000259" key="8">
    <source>
        <dbReference type="PROSITE" id="PS50893"/>
    </source>
</evidence>
<evidence type="ECO:0000313" key="10">
    <source>
        <dbReference type="Proteomes" id="UP000091926"/>
    </source>
</evidence>
<dbReference type="PANTHER" id="PTHR42794">
    <property type="entry name" value="HEMIN IMPORT ATP-BINDING PROTEIN HMUV"/>
    <property type="match status" value="1"/>
</dbReference>
<dbReference type="GO" id="GO:0005524">
    <property type="term" value="F:ATP binding"/>
    <property type="evidence" value="ECO:0007669"/>
    <property type="project" value="UniProtKB-KW"/>
</dbReference>
<dbReference type="PROSITE" id="PS50893">
    <property type="entry name" value="ABC_TRANSPORTER_2"/>
    <property type="match status" value="1"/>
</dbReference>
<dbReference type="SUPFAM" id="SSF52540">
    <property type="entry name" value="P-loop containing nucleoside triphosphate hydrolases"/>
    <property type="match status" value="1"/>
</dbReference>
<dbReference type="AlphaFoldDB" id="A0A193GCR0"/>